<keyword evidence="3" id="KW-0677">Repeat</keyword>
<dbReference type="InterPro" id="IPR044868">
    <property type="entry name" value="Rpn13/ADRM1_Pru"/>
</dbReference>
<dbReference type="Gene3D" id="1.10.2020.20">
    <property type="match status" value="1"/>
</dbReference>
<organism evidence="10 11">
    <name type="scientific">Corynascus novoguineensis</name>
    <dbReference type="NCBI Taxonomy" id="1126955"/>
    <lineage>
        <taxon>Eukaryota</taxon>
        <taxon>Fungi</taxon>
        <taxon>Dikarya</taxon>
        <taxon>Ascomycota</taxon>
        <taxon>Pezizomycotina</taxon>
        <taxon>Sordariomycetes</taxon>
        <taxon>Sordariomycetidae</taxon>
        <taxon>Sordariales</taxon>
        <taxon>Chaetomiaceae</taxon>
        <taxon>Corynascus</taxon>
    </lineage>
</organism>
<dbReference type="InterPro" id="IPR034393">
    <property type="entry name" value="TatSF1-like"/>
</dbReference>
<evidence type="ECO:0000256" key="6">
    <source>
        <dbReference type="PROSITE-ProRule" id="PRU00176"/>
    </source>
</evidence>
<feature type="region of interest" description="Disordered" evidence="7">
    <location>
        <begin position="144"/>
        <end position="214"/>
    </location>
</feature>
<evidence type="ECO:0000256" key="4">
    <source>
        <dbReference type="ARBA" id="ARBA00022884"/>
    </source>
</evidence>
<dbReference type="GO" id="GO:0003723">
    <property type="term" value="F:RNA binding"/>
    <property type="evidence" value="ECO:0007669"/>
    <property type="project" value="UniProtKB-UniRule"/>
</dbReference>
<dbReference type="InterPro" id="IPR038633">
    <property type="entry name" value="Rpn13/ADRM1_Pru_sf"/>
</dbReference>
<dbReference type="InterPro" id="IPR035979">
    <property type="entry name" value="RBD_domain_sf"/>
</dbReference>
<dbReference type="FunFam" id="1.10.2020.20:FF:000004">
    <property type="entry name" value="WGS project CABT00000000 data, contig 2.6"/>
    <property type="match status" value="1"/>
</dbReference>
<dbReference type="EMBL" id="MU857644">
    <property type="protein sequence ID" value="KAK4247986.1"/>
    <property type="molecule type" value="Genomic_DNA"/>
</dbReference>
<reference evidence="10" key="1">
    <citation type="journal article" date="2023" name="Mol. Phylogenet. Evol.">
        <title>Genome-scale phylogeny and comparative genomics of the fungal order Sordariales.</title>
        <authorList>
            <person name="Hensen N."/>
            <person name="Bonometti L."/>
            <person name="Westerberg I."/>
            <person name="Brannstrom I.O."/>
            <person name="Guillou S."/>
            <person name="Cros-Aarteil S."/>
            <person name="Calhoun S."/>
            <person name="Haridas S."/>
            <person name="Kuo A."/>
            <person name="Mondo S."/>
            <person name="Pangilinan J."/>
            <person name="Riley R."/>
            <person name="LaButti K."/>
            <person name="Andreopoulos B."/>
            <person name="Lipzen A."/>
            <person name="Chen C."/>
            <person name="Yan M."/>
            <person name="Daum C."/>
            <person name="Ng V."/>
            <person name="Clum A."/>
            <person name="Steindorff A."/>
            <person name="Ohm R.A."/>
            <person name="Martin F."/>
            <person name="Silar P."/>
            <person name="Natvig D.O."/>
            <person name="Lalanne C."/>
            <person name="Gautier V."/>
            <person name="Ament-Velasquez S.L."/>
            <person name="Kruys A."/>
            <person name="Hutchinson M.I."/>
            <person name="Powell A.J."/>
            <person name="Barry K."/>
            <person name="Miller A.N."/>
            <person name="Grigoriev I.V."/>
            <person name="Debuchy R."/>
            <person name="Gladieux P."/>
            <person name="Hiltunen Thoren M."/>
            <person name="Johannesson H."/>
        </authorList>
    </citation>
    <scope>NUCLEOTIDE SEQUENCE</scope>
    <source>
        <strain evidence="10">CBS 359.72</strain>
    </source>
</reference>
<evidence type="ECO:0000313" key="11">
    <source>
        <dbReference type="Proteomes" id="UP001303647"/>
    </source>
</evidence>
<reference evidence="10" key="2">
    <citation type="submission" date="2023-05" db="EMBL/GenBank/DDBJ databases">
        <authorList>
            <consortium name="Lawrence Berkeley National Laboratory"/>
            <person name="Steindorff A."/>
            <person name="Hensen N."/>
            <person name="Bonometti L."/>
            <person name="Westerberg I."/>
            <person name="Brannstrom I.O."/>
            <person name="Guillou S."/>
            <person name="Cros-Aarteil S."/>
            <person name="Calhoun S."/>
            <person name="Haridas S."/>
            <person name="Kuo A."/>
            <person name="Mondo S."/>
            <person name="Pangilinan J."/>
            <person name="Riley R."/>
            <person name="Labutti K."/>
            <person name="Andreopoulos B."/>
            <person name="Lipzen A."/>
            <person name="Chen C."/>
            <person name="Yanf M."/>
            <person name="Daum C."/>
            <person name="Ng V."/>
            <person name="Clum A."/>
            <person name="Ohm R."/>
            <person name="Martin F."/>
            <person name="Silar P."/>
            <person name="Natvig D."/>
            <person name="Lalanne C."/>
            <person name="Gautier V."/>
            <person name="Ament-Velasquez S.L."/>
            <person name="Kruys A."/>
            <person name="Hutchinson M.I."/>
            <person name="Powell A.J."/>
            <person name="Barry K."/>
            <person name="Miller A.N."/>
            <person name="Grigoriev I.V."/>
            <person name="Debuchy R."/>
            <person name="Gladieux P."/>
            <person name="Thoren M.H."/>
            <person name="Johannesson H."/>
        </authorList>
    </citation>
    <scope>NUCLEOTIDE SEQUENCE</scope>
    <source>
        <strain evidence="10">CBS 359.72</strain>
    </source>
</reference>
<dbReference type="GO" id="GO:0005684">
    <property type="term" value="C:U2-type spliceosomal complex"/>
    <property type="evidence" value="ECO:0007669"/>
    <property type="project" value="TreeGrafter"/>
</dbReference>
<feature type="domain" description="RRM" evidence="8">
    <location>
        <begin position="710"/>
        <end position="771"/>
    </location>
</feature>
<feature type="region of interest" description="Disordered" evidence="7">
    <location>
        <begin position="775"/>
        <end position="798"/>
    </location>
</feature>
<evidence type="ECO:0000256" key="3">
    <source>
        <dbReference type="ARBA" id="ARBA00022737"/>
    </source>
</evidence>
<evidence type="ECO:0000256" key="2">
    <source>
        <dbReference type="ARBA" id="ARBA00022664"/>
    </source>
</evidence>
<name>A0AAN7CTZ4_9PEZI</name>
<feature type="region of interest" description="Disordered" evidence="7">
    <location>
        <begin position="467"/>
        <end position="526"/>
    </location>
</feature>
<dbReference type="InterPro" id="IPR032368">
    <property type="entry name" value="RPN13_DEUBAD"/>
</dbReference>
<dbReference type="PANTHER" id="PTHR15608:SF0">
    <property type="entry name" value="HIV TAT-SPECIFIC FACTOR 1"/>
    <property type="match status" value="1"/>
</dbReference>
<dbReference type="PROSITE" id="PS50102">
    <property type="entry name" value="RRM"/>
    <property type="match status" value="2"/>
</dbReference>
<dbReference type="Gene3D" id="3.30.70.330">
    <property type="match status" value="2"/>
</dbReference>
<dbReference type="Gene3D" id="2.30.29.70">
    <property type="entry name" value="Proteasomal ubiquitin receptor Rpn13/ADRM1"/>
    <property type="match status" value="1"/>
</dbReference>
<keyword evidence="2" id="KW-0507">mRNA processing</keyword>
<feature type="domain" description="RRM" evidence="8">
    <location>
        <begin position="524"/>
        <end position="619"/>
    </location>
</feature>
<dbReference type="GO" id="GO:0000398">
    <property type="term" value="P:mRNA splicing, via spliceosome"/>
    <property type="evidence" value="ECO:0007669"/>
    <property type="project" value="InterPro"/>
</dbReference>
<dbReference type="Proteomes" id="UP001303647">
    <property type="component" value="Unassembled WGS sequence"/>
</dbReference>
<dbReference type="FunFam" id="3.30.70.330:FF:000105">
    <property type="entry name" value="HIV Tat-specific factor 1 homolog"/>
    <property type="match status" value="1"/>
</dbReference>
<keyword evidence="4 6" id="KW-0694">RNA-binding</keyword>
<keyword evidence="11" id="KW-1185">Reference proteome</keyword>
<comment type="similarity">
    <text evidence="1">Belongs to the HTATSF1 family.</text>
</comment>
<feature type="region of interest" description="Disordered" evidence="7">
    <location>
        <begin position="602"/>
        <end position="641"/>
    </location>
</feature>
<dbReference type="InterPro" id="IPR034392">
    <property type="entry name" value="TatSF1-like_RRM1"/>
</dbReference>
<evidence type="ECO:0000256" key="1">
    <source>
        <dbReference type="ARBA" id="ARBA00007747"/>
    </source>
</evidence>
<dbReference type="InterPro" id="IPR038108">
    <property type="entry name" value="RPN13_DEUBAD_sf"/>
</dbReference>
<feature type="compositionally biased region" description="Basic and acidic residues" evidence="7">
    <location>
        <begin position="487"/>
        <end position="506"/>
    </location>
</feature>
<evidence type="ECO:0000256" key="7">
    <source>
        <dbReference type="SAM" id="MobiDB-lite"/>
    </source>
</evidence>
<sequence length="798" mass="87023">MSITPIITFKAGMCDVDQSTKPFKVKPQPTPGYIYLYSEDDLIHFCWRPRSAPLDEPELDLVMVPTDGNFVPYDTRTPSNPSSKTNGRIFVLKFASSSQRHLFWLQSKPQGRSGDPAWLSPRDRKIGDIVDRLLQGEEVDVNRELASVRNNNDDSRRDADDDETMEDVEGHGGSHGRPSSGGGGAGPDATGGDFREEGEDAREGGADGARASRVSSDAAAAVRNFLDSLKGTPGLGGANRSEGKAYPLLNDLLETSTTIPMLESATDEYVDSLLSYLPPTVLVLAQQGENGDAIDREPSAESVEAAKQAMSSSQKRELLKKVLRSPQFSQSLASLTVALREGGLPSISEALGISVENGGLVRGGTVPLGGGDAVEAFVEGLQTFYSTTNQLLEPHQKPTIMAEAEYWTFPTNPEEFDQDERISYSKLDNKYIAVQDDGTEYEFDGGLKRWIPIIDEALIEEQQKGYMMPNPAADDGQGPAQGKKRKLDPNDREDSNYTTNNKDRSSKAARRQGNRGPPQPKKNTAVYVTGLPLDATVEEVAELFSRKCGVIAEEIDSGRPRIKMYTDAEGNFKGDALIVFFKPQSVDMAIMLLDDTDFRFPAPGASSDAPRMRVQAADSSYKKTNSSSSSQNQRNSQDKAKIIRKTQKLSAKLADWSDDEEPSAAALRDPLSATAAAARNPKHDNRVVILRHMFTLDELREDPTALLDIKEDVRDECAKLGPVTNVVLYDEEEEGIVSVKFRTREAAEACLRVMHGRAFAGRIVEAYFATGREKFRKSKGESGGGGGKDNGGDGNDGD</sequence>
<protein>
    <submittedName>
        <fullName evidence="10">Nuclear mrna splicing factor-associated protein</fullName>
    </submittedName>
</protein>
<evidence type="ECO:0000256" key="5">
    <source>
        <dbReference type="ARBA" id="ARBA00023187"/>
    </source>
</evidence>
<feature type="compositionally biased region" description="Gly residues" evidence="7">
    <location>
        <begin position="171"/>
        <end position="186"/>
    </location>
</feature>
<feature type="compositionally biased region" description="Low complexity" evidence="7">
    <location>
        <begin position="622"/>
        <end position="635"/>
    </location>
</feature>
<feature type="domain" description="Pru" evidence="9">
    <location>
        <begin position="1"/>
        <end position="137"/>
    </location>
</feature>
<dbReference type="SUPFAM" id="SSF54928">
    <property type="entry name" value="RNA-binding domain, RBD"/>
    <property type="match status" value="2"/>
</dbReference>
<dbReference type="Pfam" id="PF16550">
    <property type="entry name" value="RPN13_C"/>
    <property type="match status" value="1"/>
</dbReference>
<evidence type="ECO:0000259" key="9">
    <source>
        <dbReference type="PROSITE" id="PS51917"/>
    </source>
</evidence>
<accession>A0AAN7CTZ4</accession>
<dbReference type="InterPro" id="IPR000504">
    <property type="entry name" value="RRM_dom"/>
</dbReference>
<dbReference type="Pfam" id="PF04683">
    <property type="entry name" value="Rpn13_ADRM1_Pru"/>
    <property type="match status" value="1"/>
</dbReference>
<dbReference type="FunFam" id="2.30.29.70:FF:000009">
    <property type="entry name" value="WGS project CABT00000000 data, contig 2.6"/>
    <property type="match status" value="1"/>
</dbReference>
<comment type="caution">
    <text evidence="10">The sequence shown here is derived from an EMBL/GenBank/DDBJ whole genome shotgun (WGS) entry which is preliminary data.</text>
</comment>
<dbReference type="SMART" id="SM00360">
    <property type="entry name" value="RRM"/>
    <property type="match status" value="2"/>
</dbReference>
<keyword evidence="5" id="KW-0508">mRNA splicing</keyword>
<dbReference type="PANTHER" id="PTHR15608">
    <property type="entry name" value="SPLICING FACTOR U2AF-ASSOCIATED PROTEIN 2"/>
    <property type="match status" value="1"/>
</dbReference>
<dbReference type="CDD" id="cd12281">
    <property type="entry name" value="RRM1_TatSF1_like"/>
    <property type="match status" value="1"/>
</dbReference>
<evidence type="ECO:0000313" key="10">
    <source>
        <dbReference type="EMBL" id="KAK4247986.1"/>
    </source>
</evidence>
<dbReference type="AlphaFoldDB" id="A0AAN7CTZ4"/>
<proteinExistence type="inferred from homology"/>
<feature type="compositionally biased region" description="Gly residues" evidence="7">
    <location>
        <begin position="781"/>
        <end position="798"/>
    </location>
</feature>
<dbReference type="CDD" id="cd12285">
    <property type="entry name" value="RRM3_RBM39_like"/>
    <property type="match status" value="1"/>
</dbReference>
<gene>
    <name evidence="10" type="ORF">C7999DRAFT_40737</name>
</gene>
<dbReference type="PROSITE" id="PS51917">
    <property type="entry name" value="PRU"/>
    <property type="match status" value="1"/>
</dbReference>
<evidence type="ECO:0000259" key="8">
    <source>
        <dbReference type="PROSITE" id="PS50102"/>
    </source>
</evidence>
<dbReference type="GO" id="GO:0005686">
    <property type="term" value="C:U2 snRNP"/>
    <property type="evidence" value="ECO:0007669"/>
    <property type="project" value="TreeGrafter"/>
</dbReference>
<dbReference type="InterPro" id="IPR012677">
    <property type="entry name" value="Nucleotide-bd_a/b_plait_sf"/>
</dbReference>